<evidence type="ECO:0000256" key="1">
    <source>
        <dbReference type="SAM" id="SignalP"/>
    </source>
</evidence>
<gene>
    <name evidence="2" type="ORF">INH39_08025</name>
</gene>
<dbReference type="EMBL" id="CP063361">
    <property type="protein sequence ID" value="UOD31619.1"/>
    <property type="molecule type" value="Genomic_DNA"/>
</dbReference>
<dbReference type="PROSITE" id="PS51257">
    <property type="entry name" value="PROKAR_LIPOPROTEIN"/>
    <property type="match status" value="1"/>
</dbReference>
<evidence type="ECO:0000313" key="3">
    <source>
        <dbReference type="Proteomes" id="UP000831532"/>
    </source>
</evidence>
<proteinExistence type="predicted"/>
<keyword evidence="1" id="KW-0732">Signal</keyword>
<dbReference type="Proteomes" id="UP000831532">
    <property type="component" value="Chromosome"/>
</dbReference>
<evidence type="ECO:0008006" key="4">
    <source>
        <dbReference type="Google" id="ProtNLM"/>
    </source>
</evidence>
<feature type="signal peptide" evidence="1">
    <location>
        <begin position="1"/>
        <end position="32"/>
    </location>
</feature>
<evidence type="ECO:0000313" key="2">
    <source>
        <dbReference type="EMBL" id="UOD31619.1"/>
    </source>
</evidence>
<protein>
    <recommendedName>
        <fullName evidence="4">Lipoprotein</fullName>
    </recommendedName>
</protein>
<feature type="chain" id="PRO_5046328823" description="Lipoprotein" evidence="1">
    <location>
        <begin position="33"/>
        <end position="56"/>
    </location>
</feature>
<name>A0ABY4AD69_9BURK</name>
<organism evidence="2 3">
    <name type="scientific">Massilia violaceinigra</name>
    <dbReference type="NCBI Taxonomy" id="2045208"/>
    <lineage>
        <taxon>Bacteria</taxon>
        <taxon>Pseudomonadati</taxon>
        <taxon>Pseudomonadota</taxon>
        <taxon>Betaproteobacteria</taxon>
        <taxon>Burkholderiales</taxon>
        <taxon>Oxalobacteraceae</taxon>
        <taxon>Telluria group</taxon>
        <taxon>Massilia</taxon>
    </lineage>
</organism>
<accession>A0ABY4AD69</accession>
<keyword evidence="3" id="KW-1185">Reference proteome</keyword>
<sequence length="56" mass="6031">MKLVKYCTSRLVPAIALMGVLISASGCFTAFAPKRDFCTGDPKDTSLPRCKPQAPQ</sequence>
<dbReference type="RefSeq" id="WP_243492733.1">
    <property type="nucleotide sequence ID" value="NZ_CP063361.1"/>
</dbReference>
<reference evidence="2 3" key="1">
    <citation type="submission" date="2020-10" db="EMBL/GenBank/DDBJ databases">
        <title>Genome analysis of Massilia species.</title>
        <authorList>
            <person name="Jung D.-H."/>
        </authorList>
    </citation>
    <scope>NUCLEOTIDE SEQUENCE [LARGE SCALE GENOMIC DNA]</scope>
    <source>
        <strain evidence="3">sipir</strain>
    </source>
</reference>